<keyword evidence="3" id="KW-0963">Cytoplasm</keyword>
<dbReference type="Pfam" id="PF01121">
    <property type="entry name" value="CoaE"/>
    <property type="match status" value="1"/>
</dbReference>
<name>A0A3D8P624_9THEO</name>
<keyword evidence="3 5" id="KW-0418">Kinase</keyword>
<comment type="function">
    <text evidence="3">Catalyzes the phosphorylation of the 3'-hydroxyl group of dephosphocoenzyme A to form coenzyme A.</text>
</comment>
<comment type="caution">
    <text evidence="5">The sequence shown here is derived from an EMBL/GenBank/DDBJ whole genome shotgun (WGS) entry which is preliminary data.</text>
</comment>
<dbReference type="CDD" id="cd02022">
    <property type="entry name" value="DPCK"/>
    <property type="match status" value="1"/>
</dbReference>
<proteinExistence type="inferred from homology"/>
<evidence type="ECO:0000256" key="3">
    <source>
        <dbReference type="HAMAP-Rule" id="MF_00376"/>
    </source>
</evidence>
<evidence type="ECO:0000256" key="2">
    <source>
        <dbReference type="ARBA" id="ARBA00022840"/>
    </source>
</evidence>
<feature type="binding site" evidence="3">
    <location>
        <begin position="11"/>
        <end position="16"/>
    </location>
    <ligand>
        <name>ATP</name>
        <dbReference type="ChEBI" id="CHEBI:30616"/>
    </ligand>
</feature>
<dbReference type="InterPro" id="IPR001977">
    <property type="entry name" value="Depp_CoAkinase"/>
</dbReference>
<dbReference type="GO" id="GO:0005524">
    <property type="term" value="F:ATP binding"/>
    <property type="evidence" value="ECO:0007669"/>
    <property type="project" value="UniProtKB-UniRule"/>
</dbReference>
<dbReference type="OrthoDB" id="9812943at2"/>
<evidence type="ECO:0000256" key="4">
    <source>
        <dbReference type="NCBIfam" id="TIGR00152"/>
    </source>
</evidence>
<dbReference type="Proteomes" id="UP000256329">
    <property type="component" value="Unassembled WGS sequence"/>
</dbReference>
<comment type="similarity">
    <text evidence="3">Belongs to the CoaE family.</text>
</comment>
<sequence length="204" mass="23040">MKIIGLTGSAGTGKTSVARYLKTLGAEVIEADLIVKEFTAPGQPLLDKIREVFGEEYFLPDGSLDRAKLRRLIFADAAARRRLEEIVHPPVLAAIEEKIRKLRESPNPPRVLVIEAPLLLETGLDRLVDEVWVVIASQEAAVRRLMARDRIPPEQAQAMLAAQMPQEEKVRRAHRVIDNTGDFNHTREQVAYFYHKLLAEDEEE</sequence>
<comment type="pathway">
    <text evidence="3">Cofactor biosynthesis; coenzyme A biosynthesis; CoA from (R)-pantothenate: step 5/5.</text>
</comment>
<keyword evidence="6" id="KW-1185">Reference proteome</keyword>
<dbReference type="EMBL" id="QSLN01000004">
    <property type="protein sequence ID" value="RDV83556.1"/>
    <property type="molecule type" value="Genomic_DNA"/>
</dbReference>
<dbReference type="RefSeq" id="WP_115792316.1">
    <property type="nucleotide sequence ID" value="NZ_QSLN01000004.1"/>
</dbReference>
<evidence type="ECO:0000313" key="6">
    <source>
        <dbReference type="Proteomes" id="UP000256329"/>
    </source>
</evidence>
<dbReference type="HAMAP" id="MF_00376">
    <property type="entry name" value="Dephospho_CoA_kinase"/>
    <property type="match status" value="1"/>
</dbReference>
<accession>A0A3D8P624</accession>
<dbReference type="GO" id="GO:0004140">
    <property type="term" value="F:dephospho-CoA kinase activity"/>
    <property type="evidence" value="ECO:0007669"/>
    <property type="project" value="UniProtKB-UniRule"/>
</dbReference>
<protein>
    <recommendedName>
        <fullName evidence="3 4">Dephospho-CoA kinase</fullName>
        <ecNumber evidence="3 4">2.7.1.24</ecNumber>
    </recommendedName>
    <alternativeName>
        <fullName evidence="3">Dephosphocoenzyme A kinase</fullName>
    </alternativeName>
</protein>
<keyword evidence="3 5" id="KW-0808">Transferase</keyword>
<keyword evidence="3" id="KW-0173">Coenzyme A biosynthesis</keyword>
<dbReference type="GO" id="GO:0015937">
    <property type="term" value="P:coenzyme A biosynthetic process"/>
    <property type="evidence" value="ECO:0007669"/>
    <property type="project" value="UniProtKB-UniRule"/>
</dbReference>
<comment type="subcellular location">
    <subcellularLocation>
        <location evidence="3">Cytoplasm</location>
    </subcellularLocation>
</comment>
<dbReference type="PANTHER" id="PTHR10695">
    <property type="entry name" value="DEPHOSPHO-COA KINASE-RELATED"/>
    <property type="match status" value="1"/>
</dbReference>
<dbReference type="UniPathway" id="UPA00241">
    <property type="reaction ID" value="UER00356"/>
</dbReference>
<organism evidence="5 6">
    <name type="scientific">Ammonifex thiophilus</name>
    <dbReference type="NCBI Taxonomy" id="444093"/>
    <lineage>
        <taxon>Bacteria</taxon>
        <taxon>Bacillati</taxon>
        <taxon>Bacillota</taxon>
        <taxon>Clostridia</taxon>
        <taxon>Thermoanaerobacterales</taxon>
        <taxon>Thermoanaerobacteraceae</taxon>
        <taxon>Ammonifex</taxon>
    </lineage>
</organism>
<keyword evidence="2 3" id="KW-0067">ATP-binding</keyword>
<reference evidence="5 6" key="1">
    <citation type="submission" date="2018-08" db="EMBL/GenBank/DDBJ databases">
        <title>Form III RuBisCO-mediated autotrophy in Thermodesulfobium bacteria.</title>
        <authorList>
            <person name="Toshchakov S.V."/>
            <person name="Kublanov I.V."/>
            <person name="Frolov E."/>
            <person name="Bonch-Osmolovskaya E.A."/>
            <person name="Tourova T.P."/>
            <person name="Chernych N.A."/>
            <person name="Lebedinsky A.V."/>
        </authorList>
    </citation>
    <scope>NUCLEOTIDE SEQUENCE [LARGE SCALE GENOMIC DNA]</scope>
    <source>
        <strain evidence="5 6">SR</strain>
    </source>
</reference>
<dbReference type="PROSITE" id="PS51219">
    <property type="entry name" value="DPCK"/>
    <property type="match status" value="1"/>
</dbReference>
<dbReference type="AlphaFoldDB" id="A0A3D8P624"/>
<evidence type="ECO:0000256" key="1">
    <source>
        <dbReference type="ARBA" id="ARBA00022741"/>
    </source>
</evidence>
<dbReference type="EC" id="2.7.1.24" evidence="3 4"/>
<dbReference type="InterPro" id="IPR027417">
    <property type="entry name" value="P-loop_NTPase"/>
</dbReference>
<comment type="catalytic activity">
    <reaction evidence="3">
        <text>3'-dephospho-CoA + ATP = ADP + CoA + H(+)</text>
        <dbReference type="Rhea" id="RHEA:18245"/>
        <dbReference type="ChEBI" id="CHEBI:15378"/>
        <dbReference type="ChEBI" id="CHEBI:30616"/>
        <dbReference type="ChEBI" id="CHEBI:57287"/>
        <dbReference type="ChEBI" id="CHEBI:57328"/>
        <dbReference type="ChEBI" id="CHEBI:456216"/>
        <dbReference type="EC" id="2.7.1.24"/>
    </reaction>
</comment>
<keyword evidence="1 3" id="KW-0547">Nucleotide-binding</keyword>
<dbReference type="Gene3D" id="3.40.50.300">
    <property type="entry name" value="P-loop containing nucleotide triphosphate hydrolases"/>
    <property type="match status" value="1"/>
</dbReference>
<dbReference type="SUPFAM" id="SSF52540">
    <property type="entry name" value="P-loop containing nucleoside triphosphate hydrolases"/>
    <property type="match status" value="1"/>
</dbReference>
<dbReference type="PANTHER" id="PTHR10695:SF46">
    <property type="entry name" value="BIFUNCTIONAL COENZYME A SYNTHASE-RELATED"/>
    <property type="match status" value="1"/>
</dbReference>
<dbReference type="GO" id="GO:0005737">
    <property type="term" value="C:cytoplasm"/>
    <property type="evidence" value="ECO:0007669"/>
    <property type="project" value="UniProtKB-SubCell"/>
</dbReference>
<gene>
    <name evidence="3" type="primary">coaE</name>
    <name evidence="5" type="ORF">DXX99_04455</name>
</gene>
<evidence type="ECO:0000313" key="5">
    <source>
        <dbReference type="EMBL" id="RDV83556.1"/>
    </source>
</evidence>
<dbReference type="NCBIfam" id="TIGR00152">
    <property type="entry name" value="dephospho-CoA kinase"/>
    <property type="match status" value="1"/>
</dbReference>